<dbReference type="AlphaFoldDB" id="A0A931HX31"/>
<dbReference type="GO" id="GO:0008999">
    <property type="term" value="F:protein-N-terminal-alanine acetyltransferase activity"/>
    <property type="evidence" value="ECO:0007669"/>
    <property type="project" value="TreeGrafter"/>
</dbReference>
<dbReference type="PANTHER" id="PTHR43441:SF12">
    <property type="entry name" value="RIBOSOMAL N-ACETYLTRANSFERASE YDAF-RELATED"/>
    <property type="match status" value="1"/>
</dbReference>
<dbReference type="Proteomes" id="UP000614490">
    <property type="component" value="Unassembled WGS sequence"/>
</dbReference>
<dbReference type="Gene3D" id="3.40.630.30">
    <property type="match status" value="1"/>
</dbReference>
<accession>A0A931HX31</accession>
<comment type="caution">
    <text evidence="2">The sequence shown here is derived from an EMBL/GenBank/DDBJ whole genome shotgun (WGS) entry which is preliminary data.</text>
</comment>
<organism evidence="2 3">
    <name type="scientific">Halobacillus yeomjeoni</name>
    <dbReference type="NCBI Taxonomy" id="311194"/>
    <lineage>
        <taxon>Bacteria</taxon>
        <taxon>Bacillati</taxon>
        <taxon>Bacillota</taxon>
        <taxon>Bacilli</taxon>
        <taxon>Bacillales</taxon>
        <taxon>Bacillaceae</taxon>
        <taxon>Halobacillus</taxon>
    </lineage>
</organism>
<dbReference type="Pfam" id="PF13302">
    <property type="entry name" value="Acetyltransf_3"/>
    <property type="match status" value="1"/>
</dbReference>
<dbReference type="PROSITE" id="PS51186">
    <property type="entry name" value="GNAT"/>
    <property type="match status" value="1"/>
</dbReference>
<dbReference type="GO" id="GO:1990189">
    <property type="term" value="F:protein N-terminal-serine acetyltransferase activity"/>
    <property type="evidence" value="ECO:0007669"/>
    <property type="project" value="TreeGrafter"/>
</dbReference>
<evidence type="ECO:0000313" key="2">
    <source>
        <dbReference type="EMBL" id="MBH0231245.1"/>
    </source>
</evidence>
<name>A0A931HX31_9BACI</name>
<dbReference type="InterPro" id="IPR016181">
    <property type="entry name" value="Acyl_CoA_acyltransferase"/>
</dbReference>
<gene>
    <name evidence="2" type="ORF">H0267_13540</name>
</gene>
<sequence>MFKYIIDQDLTLKPLEFKDAEELFNLSDRSRAHLQTWLPWIHETESVQDTKEYIQYCMNRYAENNGWTICILYKNKIAGIVDFHQLDWMNNKASIGYWMGSEYAGKGLLTRSCKVIFDYAFKQMGMNRIEIRAAEENVKSRAVPERLGFEQEGIIRDAAFLYDRHVNHVVYGMLEKDWMMAETSGGGVYESK</sequence>
<dbReference type="PANTHER" id="PTHR43441">
    <property type="entry name" value="RIBOSOMAL-PROTEIN-SERINE ACETYLTRANSFERASE"/>
    <property type="match status" value="1"/>
</dbReference>
<evidence type="ECO:0000259" key="1">
    <source>
        <dbReference type="PROSITE" id="PS51186"/>
    </source>
</evidence>
<evidence type="ECO:0000313" key="3">
    <source>
        <dbReference type="Proteomes" id="UP000614490"/>
    </source>
</evidence>
<dbReference type="RefSeq" id="WP_197317884.1">
    <property type="nucleotide sequence ID" value="NZ_JADZSC010000003.1"/>
</dbReference>
<dbReference type="InterPro" id="IPR000182">
    <property type="entry name" value="GNAT_dom"/>
</dbReference>
<protein>
    <submittedName>
        <fullName evidence="2">GNAT family N-acetyltransferase</fullName>
    </submittedName>
</protein>
<feature type="domain" description="N-acetyltransferase" evidence="1">
    <location>
        <begin position="10"/>
        <end position="176"/>
    </location>
</feature>
<dbReference type="InterPro" id="IPR051908">
    <property type="entry name" value="Ribosomal_N-acetyltransferase"/>
</dbReference>
<reference evidence="2 3" key="1">
    <citation type="journal article" date="2005" name="Int. J. Syst. Evol. Microbiol.">
        <title>Halobacillus yeomjeoni sp. nov., isolated from a marine solar saltern in Korea.</title>
        <authorList>
            <person name="Yoon J.H."/>
            <person name="Kang S.J."/>
            <person name="Lee C.H."/>
            <person name="Oh H.W."/>
            <person name="Oh T.K."/>
        </authorList>
    </citation>
    <scope>NUCLEOTIDE SEQUENCE [LARGE SCALE GENOMIC DNA]</scope>
    <source>
        <strain evidence="2 3">KCTC 3957</strain>
    </source>
</reference>
<dbReference type="SUPFAM" id="SSF55729">
    <property type="entry name" value="Acyl-CoA N-acyltransferases (Nat)"/>
    <property type="match status" value="1"/>
</dbReference>
<proteinExistence type="predicted"/>
<keyword evidence="3" id="KW-1185">Reference proteome</keyword>
<dbReference type="GO" id="GO:0005737">
    <property type="term" value="C:cytoplasm"/>
    <property type="evidence" value="ECO:0007669"/>
    <property type="project" value="TreeGrafter"/>
</dbReference>
<dbReference type="EMBL" id="JADZSC010000003">
    <property type="protein sequence ID" value="MBH0231245.1"/>
    <property type="molecule type" value="Genomic_DNA"/>
</dbReference>